<gene>
    <name evidence="1" type="ORF">TOA249_LOCUS33660</name>
</gene>
<comment type="caution">
    <text evidence="1">The sequence shown here is derived from an EMBL/GenBank/DDBJ whole genome shotgun (WGS) entry which is preliminary data.</text>
</comment>
<dbReference type="EMBL" id="CAJOBS010011811">
    <property type="protein sequence ID" value="CAF4946523.1"/>
    <property type="molecule type" value="Genomic_DNA"/>
</dbReference>
<evidence type="ECO:0000313" key="1">
    <source>
        <dbReference type="EMBL" id="CAF4946523.1"/>
    </source>
</evidence>
<organism evidence="1 2">
    <name type="scientific">Rotaria socialis</name>
    <dbReference type="NCBI Taxonomy" id="392032"/>
    <lineage>
        <taxon>Eukaryota</taxon>
        <taxon>Metazoa</taxon>
        <taxon>Spiralia</taxon>
        <taxon>Gnathifera</taxon>
        <taxon>Rotifera</taxon>
        <taxon>Eurotatoria</taxon>
        <taxon>Bdelloidea</taxon>
        <taxon>Philodinida</taxon>
        <taxon>Philodinidae</taxon>
        <taxon>Rotaria</taxon>
    </lineage>
</organism>
<sequence length="105" mass="11854">IKINIQIDNSMNDNNDSTELGIKRKRFLLTPTPTTETMSILDKPLNQLSISQANSKKTKITTTTVTTILDRPFSQLSMSQEECVIDSKIDKFTTVYAVVDDETRL</sequence>
<dbReference type="AlphaFoldDB" id="A0A821XLL2"/>
<feature type="non-terminal residue" evidence="1">
    <location>
        <position position="1"/>
    </location>
</feature>
<protein>
    <submittedName>
        <fullName evidence="1">Uncharacterized protein</fullName>
    </submittedName>
</protein>
<reference evidence="1" key="1">
    <citation type="submission" date="2021-02" db="EMBL/GenBank/DDBJ databases">
        <authorList>
            <person name="Nowell W R."/>
        </authorList>
    </citation>
    <scope>NUCLEOTIDE SEQUENCE</scope>
</reference>
<dbReference type="Proteomes" id="UP000663838">
    <property type="component" value="Unassembled WGS sequence"/>
</dbReference>
<proteinExistence type="predicted"/>
<evidence type="ECO:0000313" key="2">
    <source>
        <dbReference type="Proteomes" id="UP000663838"/>
    </source>
</evidence>
<accession>A0A821XLL2</accession>
<name>A0A821XLL2_9BILA</name>